<protein>
    <recommendedName>
        <fullName evidence="6">AMP-dependent synthetase/ligase domain-containing protein</fullName>
    </recommendedName>
</protein>
<dbReference type="SUPFAM" id="SSF56801">
    <property type="entry name" value="Acetyl-CoA synthetase-like"/>
    <property type="match status" value="1"/>
</dbReference>
<keyword evidence="1" id="KW-0812">Transmembrane</keyword>
<dbReference type="AlphaFoldDB" id="A0A550BVJ0"/>
<accession>A0A550BVJ0</accession>
<dbReference type="InterPro" id="IPR045851">
    <property type="entry name" value="AMP-bd_C_sf"/>
</dbReference>
<dbReference type="OrthoDB" id="10253115at2759"/>
<dbReference type="InterPro" id="IPR000873">
    <property type="entry name" value="AMP-dep_synth/lig_dom"/>
</dbReference>
<dbReference type="EMBL" id="VDMD01000066">
    <property type="protein sequence ID" value="TRM56548.1"/>
    <property type="molecule type" value="Genomic_DNA"/>
</dbReference>
<proteinExistence type="predicted"/>
<dbReference type="Pfam" id="PF13193">
    <property type="entry name" value="AMP-binding_C"/>
    <property type="match status" value="1"/>
</dbReference>
<evidence type="ECO:0000313" key="4">
    <source>
        <dbReference type="EMBL" id="TRM56548.1"/>
    </source>
</evidence>
<dbReference type="InterPro" id="IPR050237">
    <property type="entry name" value="ATP-dep_AMP-bd_enzyme"/>
</dbReference>
<dbReference type="PROSITE" id="PS00455">
    <property type="entry name" value="AMP_BINDING"/>
    <property type="match status" value="1"/>
</dbReference>
<dbReference type="GO" id="GO:0016878">
    <property type="term" value="F:acid-thiol ligase activity"/>
    <property type="evidence" value="ECO:0007669"/>
    <property type="project" value="UniProtKB-ARBA"/>
</dbReference>
<gene>
    <name evidence="4" type="ORF">BD626DRAFT_635716</name>
</gene>
<dbReference type="Pfam" id="PF00501">
    <property type="entry name" value="AMP-binding"/>
    <property type="match status" value="1"/>
</dbReference>
<dbReference type="InterPro" id="IPR020845">
    <property type="entry name" value="AMP-binding_CS"/>
</dbReference>
<evidence type="ECO:0000259" key="3">
    <source>
        <dbReference type="Pfam" id="PF13193"/>
    </source>
</evidence>
<feature type="domain" description="AMP-binding enzyme C-terminal" evidence="3">
    <location>
        <begin position="488"/>
        <end position="554"/>
    </location>
</feature>
<evidence type="ECO:0008006" key="6">
    <source>
        <dbReference type="Google" id="ProtNLM"/>
    </source>
</evidence>
<feature type="domain" description="AMP-dependent synthetase/ligase" evidence="2">
    <location>
        <begin position="55"/>
        <end position="436"/>
    </location>
</feature>
<reference evidence="4 5" key="1">
    <citation type="journal article" date="2019" name="New Phytol.">
        <title>Comparative genomics reveals unique wood-decay strategies and fruiting body development in the Schizophyllaceae.</title>
        <authorList>
            <person name="Almasi E."/>
            <person name="Sahu N."/>
            <person name="Krizsan K."/>
            <person name="Balint B."/>
            <person name="Kovacs G.M."/>
            <person name="Kiss B."/>
            <person name="Cseklye J."/>
            <person name="Drula E."/>
            <person name="Henrissat B."/>
            <person name="Nagy I."/>
            <person name="Chovatia M."/>
            <person name="Adam C."/>
            <person name="LaButti K."/>
            <person name="Lipzen A."/>
            <person name="Riley R."/>
            <person name="Grigoriev I.V."/>
            <person name="Nagy L.G."/>
        </authorList>
    </citation>
    <scope>NUCLEOTIDE SEQUENCE [LARGE SCALE GENOMIC DNA]</scope>
    <source>
        <strain evidence="4 5">NL-1724</strain>
    </source>
</reference>
<dbReference type="Gene3D" id="3.40.50.12780">
    <property type="entry name" value="N-terminal domain of ligase-like"/>
    <property type="match status" value="1"/>
</dbReference>
<dbReference type="PANTHER" id="PTHR43767">
    <property type="entry name" value="LONG-CHAIN-FATTY-ACID--COA LIGASE"/>
    <property type="match status" value="1"/>
</dbReference>
<sequence length="590" mass="64639">MAWIPKVSVEESQRLLSAPGTLLETQIASIEGRVFRTYKNLPPSCRAFWLGAVQIYGEREYIVFEDQRYTFREAHARIVRTAAVLRDLYGIRKGNHIGLVARNFPDYIIVFWACHLIGAIPVLVNALLPRDTIKYCLLRCDCKLIVLDWERANILENDVDELVRELQVAGVVVLQSSEGKGNWKGMRSWDGLLKQYGGDSSTILRDDLQIGPEDDCIIMFTSGTTGLPKGVLSSQRAFLTNLFNNICGSRRASIRKGEVVPTGILPPPMGMLLPVPLFHITGTSVTLLATFGGAKIVLVRKYDPKQVAAIIKKEDVKAMTAVPAVISDIIDLGATELADHEFATLGMGGSPAHNLVTQRAAQNYPGVAMAQAYGLTEMNATCTSHSGEDFAARPQSCGLACPVTDILIVDDDSKALPPGHIGEIWARGPHMMKGYYGDPEATAKIFTKDGWCKTGDVGVMCAEGFLYIRDRKKDMIIRGGENIDCVSIENALHADPGVLEAAAVAVPDERLGELPAAVVSLKEDSRGKVDERSLLSRAKQTLPRFAVPVMIIVRKGELGKVVKAPLKEMAADEWKKRKTARERFEPASDL</sequence>
<feature type="transmembrane region" description="Helical" evidence="1">
    <location>
        <begin position="107"/>
        <end position="128"/>
    </location>
</feature>
<dbReference type="STRING" id="97359.A0A550BVJ0"/>
<dbReference type="Gene3D" id="3.30.300.30">
    <property type="match status" value="1"/>
</dbReference>
<keyword evidence="1" id="KW-1133">Transmembrane helix</keyword>
<dbReference type="PANTHER" id="PTHR43767:SF1">
    <property type="entry name" value="NONRIBOSOMAL PEPTIDE SYNTHASE PES1 (EUROFUNG)-RELATED"/>
    <property type="match status" value="1"/>
</dbReference>
<dbReference type="InterPro" id="IPR025110">
    <property type="entry name" value="AMP-bd_C"/>
</dbReference>
<dbReference type="InterPro" id="IPR042099">
    <property type="entry name" value="ANL_N_sf"/>
</dbReference>
<name>A0A550BVJ0_9AGAR</name>
<organism evidence="4 5">
    <name type="scientific">Schizophyllum amplum</name>
    <dbReference type="NCBI Taxonomy" id="97359"/>
    <lineage>
        <taxon>Eukaryota</taxon>
        <taxon>Fungi</taxon>
        <taxon>Dikarya</taxon>
        <taxon>Basidiomycota</taxon>
        <taxon>Agaricomycotina</taxon>
        <taxon>Agaricomycetes</taxon>
        <taxon>Agaricomycetidae</taxon>
        <taxon>Agaricales</taxon>
        <taxon>Schizophyllaceae</taxon>
        <taxon>Schizophyllum</taxon>
    </lineage>
</organism>
<evidence type="ECO:0000259" key="2">
    <source>
        <dbReference type="Pfam" id="PF00501"/>
    </source>
</evidence>
<keyword evidence="1" id="KW-0472">Membrane</keyword>
<dbReference type="Proteomes" id="UP000320762">
    <property type="component" value="Unassembled WGS sequence"/>
</dbReference>
<evidence type="ECO:0000313" key="5">
    <source>
        <dbReference type="Proteomes" id="UP000320762"/>
    </source>
</evidence>
<comment type="caution">
    <text evidence="4">The sequence shown here is derived from an EMBL/GenBank/DDBJ whole genome shotgun (WGS) entry which is preliminary data.</text>
</comment>
<keyword evidence="5" id="KW-1185">Reference proteome</keyword>
<evidence type="ECO:0000256" key="1">
    <source>
        <dbReference type="SAM" id="Phobius"/>
    </source>
</evidence>